<protein>
    <submittedName>
        <fullName evidence="1">Uncharacterized protein</fullName>
    </submittedName>
</protein>
<sequence length="288" mass="33147">MAENVLVTGRENGEMLLDSINNGPFQFKEIIVPITETTIEEKRMQELKDLSPEEKIRKSCDITATNIILLGLPVNIYTFVINHKTAKDIWNMNGLKRRCDWHAQEAGVILQEEQQDLLADVLEEFGSDPPTTSAIFMARLYPAGSVNGDDVSPTYDSDILSKGNWEMKHIEDAYEEEVIPSAKNLRESFKLFEMGLYKEIEKKQLLINNDRLLEENISCDVMCTFLRTLHRVDNCESCKSLEIELLNQQESNKSFNELLKRFAKLEEYCISLELSLQHNKEKMICDES</sequence>
<reference evidence="1" key="1">
    <citation type="journal article" date="2019" name="Sci. Rep.">
        <title>Draft genome of Tanacetum cinerariifolium, the natural source of mosquito coil.</title>
        <authorList>
            <person name="Yamashiro T."/>
            <person name="Shiraishi A."/>
            <person name="Satake H."/>
            <person name="Nakayama K."/>
        </authorList>
    </citation>
    <scope>NUCLEOTIDE SEQUENCE</scope>
</reference>
<dbReference type="EMBL" id="BKCJ010006710">
    <property type="protein sequence ID" value="GEU73540.1"/>
    <property type="molecule type" value="Genomic_DNA"/>
</dbReference>
<comment type="caution">
    <text evidence="1">The sequence shown here is derived from an EMBL/GenBank/DDBJ whole genome shotgun (WGS) entry which is preliminary data.</text>
</comment>
<organism evidence="1">
    <name type="scientific">Tanacetum cinerariifolium</name>
    <name type="common">Dalmatian daisy</name>
    <name type="synonym">Chrysanthemum cinerariifolium</name>
    <dbReference type="NCBI Taxonomy" id="118510"/>
    <lineage>
        <taxon>Eukaryota</taxon>
        <taxon>Viridiplantae</taxon>
        <taxon>Streptophyta</taxon>
        <taxon>Embryophyta</taxon>
        <taxon>Tracheophyta</taxon>
        <taxon>Spermatophyta</taxon>
        <taxon>Magnoliopsida</taxon>
        <taxon>eudicotyledons</taxon>
        <taxon>Gunneridae</taxon>
        <taxon>Pentapetalae</taxon>
        <taxon>asterids</taxon>
        <taxon>campanulids</taxon>
        <taxon>Asterales</taxon>
        <taxon>Asteraceae</taxon>
        <taxon>Asteroideae</taxon>
        <taxon>Anthemideae</taxon>
        <taxon>Anthemidinae</taxon>
        <taxon>Tanacetum</taxon>
    </lineage>
</organism>
<dbReference type="AlphaFoldDB" id="A0A6L2MII2"/>
<name>A0A6L2MII2_TANCI</name>
<proteinExistence type="predicted"/>
<evidence type="ECO:0000313" key="1">
    <source>
        <dbReference type="EMBL" id="GEU73540.1"/>
    </source>
</evidence>
<accession>A0A6L2MII2</accession>
<gene>
    <name evidence="1" type="ORF">Tci_045518</name>
</gene>